<sequence length="104" mass="11564">MSKSRKENKNKDLFKMEVQINAGNVGSITAIIIATIFFVTQSLIGDGMDFGLYAIIFSISAAGFIVKAIRMKLRRDIMLSIIYTLATLILSVVHIYKLITTYIG</sequence>
<evidence type="ECO:0000256" key="1">
    <source>
        <dbReference type="SAM" id="Phobius"/>
    </source>
</evidence>
<accession>A0A0M9BRW2</accession>
<gene>
    <name evidence="2" type="ORF">AMS66_02830</name>
</gene>
<dbReference type="AlphaFoldDB" id="A0A0M9BRW2"/>
<keyword evidence="1" id="KW-1133">Transmembrane helix</keyword>
<evidence type="ECO:0000313" key="2">
    <source>
        <dbReference type="EMBL" id="KOY17900.1"/>
    </source>
</evidence>
<protein>
    <submittedName>
        <fullName evidence="2">Uncharacterized protein</fullName>
    </submittedName>
</protein>
<reference evidence="2 3" key="1">
    <citation type="submission" date="2015-08" db="EMBL/GenBank/DDBJ databases">
        <title>Draft genome sequence of cellulolytic and xylanolytic Paenibacillus sp. A59, isolated from a decaying forest soil from Patagonia, Argentina.</title>
        <authorList>
            <person name="Ghio S."/>
            <person name="Caceres A.M."/>
            <person name="Talia P."/>
            <person name="Grasso D."/>
            <person name="Campos E."/>
        </authorList>
    </citation>
    <scope>NUCLEOTIDE SEQUENCE [LARGE SCALE GENOMIC DNA]</scope>
    <source>
        <strain evidence="2 3">A59</strain>
    </source>
</reference>
<keyword evidence="3" id="KW-1185">Reference proteome</keyword>
<organism evidence="2 3">
    <name type="scientific">Paenibacillus xylanivorans</name>
    <dbReference type="NCBI Taxonomy" id="1705561"/>
    <lineage>
        <taxon>Bacteria</taxon>
        <taxon>Bacillati</taxon>
        <taxon>Bacillota</taxon>
        <taxon>Bacilli</taxon>
        <taxon>Bacillales</taxon>
        <taxon>Paenibacillaceae</taxon>
        <taxon>Paenibacillus</taxon>
    </lineage>
</organism>
<evidence type="ECO:0000313" key="3">
    <source>
        <dbReference type="Proteomes" id="UP000037688"/>
    </source>
</evidence>
<keyword evidence="1" id="KW-0472">Membrane</keyword>
<comment type="caution">
    <text evidence="2">The sequence shown here is derived from an EMBL/GenBank/DDBJ whole genome shotgun (WGS) entry which is preliminary data.</text>
</comment>
<feature type="transmembrane region" description="Helical" evidence="1">
    <location>
        <begin position="81"/>
        <end position="99"/>
    </location>
</feature>
<keyword evidence="1" id="KW-0812">Transmembrane</keyword>
<proteinExistence type="predicted"/>
<dbReference type="Proteomes" id="UP000037688">
    <property type="component" value="Unassembled WGS sequence"/>
</dbReference>
<dbReference type="EMBL" id="LITU01000029">
    <property type="protein sequence ID" value="KOY17900.1"/>
    <property type="molecule type" value="Genomic_DNA"/>
</dbReference>
<dbReference type="PATRIC" id="fig|1705561.3.peg.34"/>
<feature type="transmembrane region" description="Helical" evidence="1">
    <location>
        <begin position="21"/>
        <end position="44"/>
    </location>
</feature>
<feature type="transmembrane region" description="Helical" evidence="1">
    <location>
        <begin position="50"/>
        <end position="69"/>
    </location>
</feature>
<name>A0A0M9BRW2_9BACL</name>